<accession>A0ABW2T1B2</accession>
<keyword evidence="6" id="KW-1185">Reference proteome</keyword>
<dbReference type="InterPro" id="IPR013320">
    <property type="entry name" value="ConA-like_dom_sf"/>
</dbReference>
<dbReference type="InterPro" id="IPR050708">
    <property type="entry name" value="T6SS_VgrG/RHS"/>
</dbReference>
<evidence type="ECO:0000313" key="5">
    <source>
        <dbReference type="EMBL" id="MFC7601976.1"/>
    </source>
</evidence>
<dbReference type="InterPro" id="IPR056823">
    <property type="entry name" value="TEN-like_YD-shell"/>
</dbReference>
<dbReference type="InterPro" id="IPR022385">
    <property type="entry name" value="Rhs_assc_core"/>
</dbReference>
<comment type="caution">
    <text evidence="5">The sequence shown here is derived from an EMBL/GenBank/DDBJ whole genome shotgun (WGS) entry which is preliminary data.</text>
</comment>
<sequence length="3429" mass="363768">MMILSSPKPWFEARVIDPDGRNVGLSIEVEHDPSVPAQGTGQIWTYIGGTGSASGSTIRYTIDSGKLQDGWTIRWRARGLTSSSTGAWSVWQTAKLDVSKPAVSLLASGPGTAISGTMILSSPRPWFEAKVTDPDGRNVGLSIEVEHDPSVPAQGTGQIWAYTGGAGDPNGSTVRFTASYGVLKDGWLIRWRARGITPTESSQTLYGPWSGWQTAKLDISKPAVSDLAAGPGASGDGQSMLSSLTPWFEARVIDPDGRNVGMSVEVEHDPSAAGQGNGRIWSFTGGSADPSGSYVSYNMPSGRLKDGWLIRWRVRGITPTETSDTLYGPWSGWQAARVDISKPAASNLASGPGTTVSGLTVLSTLTPWLEAKISDPDGRNVGMSVEIEHDPSVPSQGSGKIWSSTGGAGNANGSVVSFTVSSGVLKDGWLIRWRARGITPTESSQTLYGPWSGWQTARLDITKPAVSALSATPGVSGTTLSTLTSLTPSFGATVSDAAGRNVGLSVEVEHDPSVLSQGSGRIWSYTGGAGNPSGSAIGFTIDSGKLQDGWLIRWRARGITPTESSQTLYGPWSGWQTARLDITKPAVSALSATPGVSGTTLSTLTSLTPSFGATVSDAAGRNVGLSVEVEHDPSVLSQGSGRIWSYTGGAGNPSGSAIGFTIDSGKLRDGWLIRWRARGITPTESSQTLYGPWSVWQTARIQVNNPAGSGLGAVPATQGTGLWTFSSLTPWLYSKITSPNGAAAYLGAEVEHDPSTPDQGAGLIWSGQGTTAYASGSNVWVQVPSGKLTDGWRIRWRVRGVPTSGMAGAWSDWQSAVVALTQPSVAGAGMTPGTSGAAGWTISSLTPWVFGKVTSSEGRASYLGVEIEHDPSASAQGTGLIWAGQSTTSYASDANAWLQVPSGKLTDGWQIRWRSRGVTTTGVKGPWSDWQAARVNLNVPSVEGLGMAPARRGTASWSATTLTPSLYAKVTDPDNRASQLAVEIEHDPAVPEQGTGQIYAGKSTTSYPSGSNAWMAVPTGKLQDGWLFRWRVRAVTTTGVNGPWSGWQSGVVTALPFISFAPEHNSQAGSLEPTLSAHAQSANENPVTYWFQLCAGTPSNWTWCESTPTWEKSGTWSLSNSSVSGAHKLAWGQTYWWQAKATSGTMTVTSSWRAFTPTPEQGTINSSLGEGTNGRAFNHSSGNFTHTETDVAVAVTGPPLSVMRTYNSLDPRTGEAFGAGWSTRWDMRIEPEPQTSTLLVTYPGGEQLRFAAKGDGTYASPSGTYATLASLPEGGWRLMDKSATSYWFDASGRLTKVADHRNRTQELIYGADGKLAKATGTGGRSLTFTWTGDHVTGVSTDPVNGAPLTWTYTYDGDKLVKVCPPNTGTACSVYSYGDASRYRSAVLDSGPEGYWRLNETATATGTKIVNSSPVLGSEEAKLTGTTADATSVPGALTGSPDTALRFKSTAGSTYVALPQATISGQGGHLAVEAWFRTTGSGTIIGYQNSAANTPTAFTPGLYIGTDGKLRGQFYTGTPAPITSSGPVNDGNWHHVVLSGAHDSQTLYLDGQAVGTLAGKITHVGQWETRIGAGFGSSAWPATTSSTAAFPFAGDIDEVAVYGKPLGAQVVRTHYAARQPQPQLTKAVAPSGRTEAENVYAADGGRLTQHTDVNGGAWKLSAPVHAKETTVYTSATTTVTDPHGGTLTYVDDVSRGGRQVSMADQLGQTSRYTYDVGGYPAKIFDPNGNVTEVAFNARGNLVSKKTCRTADNCSSEYFNHYLNIDNPFDPRNDLRTGHRDARSASATDETYMTSWSYNAFGEETKHTTPPTSDFPQGRSTAKVYTDGSEPAVGGGLTPAGLVKSSKDFKGNETTYAYTAAGDLATETSPTGLVRKYEHDALGRLVTQTEISEAFPDGVKTTITYDGLGKVTSRTGTGVKNDVTGVTHTSQWTGTYDADGLPLTESVADLTGGDATRTTTYTYDDYGRVETITGPEGGVQRFGYDHKGQKTGFTDERGTTYHYGYTARGEPATTTLKGWTGSPVNPQPAADVVMSSMAYDPAGRLASQTDAMGRTTAYTYFTDNLPAEKIAKGARLNGSTTPRDVVLESRLYDAAGNPTRQITGNGTLRVDATYDAARRLVTQTVDPGTLNRVTTAAYDANDNMVKVSQSVGGTGRTEITEYAYDAADKPIRQTVRNDGQDLVTTFTMDDRGLVTEVTDPRGNASGADPAAFTTSVTYDAAGLPTRIQLPPVTVERAGAPTSTLRPTTKLGYNTFGDRTRQVDAEGRTTTSTLDRAGRIVEQIFPAYTPPGGQPITPKASAGYDAAGQLISSTDRSGQTTTAVYDALGRKVRATAPRAGAAPAAVWIYDYDLLGEALGTIDPTGARSESTYDDLGRQITLTTIERKPSQAVYVTRMEYDDANRVVKTIRPTGDASTRAYDATGALTAQTDALGNTTTFAYDLAGRPVKTTNPLGLSTTATYDLANRKTETRELDADGATLRTRTFGYDLAGNLISQTSPEGHTVNQVFDAANRLIEVREPVSATERITSTFGYSATGGQTRSTDGRGNATYTTYNSLGLIESVIEPSTAAHPNPADRTWTTGYDAAGNPVTSLIPGGVRVDRVFDELSRLTKESGIGAEVATEDKTFGYDLAGRVVSANDLSFTLNDRGLLLKTTGTGGDVNAYAYDANSRLTQRVDITGTTAFTWDDADRLTQSADPVSATVIDYGYDKASRLTSMTYGAAGARRGYTYDALNRLTKDRLTTSSGGAIASIEYGYDLDDNLTSKTTSGTAGAGQNTYTYDWSNRLTSWTAPDNKKTDYAWDAAGNRIKAGDKTFAYDERNRLTSGDGHTYTYTARGTLKEDAKGIVHITKFDAFDRLINDDTVTYDYDALDRIQSRTQGGQTAHHVYDGLTDNLVAVTDAANVKKASFGRDALGRTLGISDGGSSAQLAFSDLRGDLVGAFTADGTALVDSVAYDPFGEVITRTGATHTLGYQGGYTDPSSGKVNMAARWYQPSTGSFVSRDTLTQNPDPSVQLNRYAYANDNPLTNIDPDGHKAKKATKVAVKATKTTMKTTKSSSGTSVNSAKCPKGAKKGKGAICNDAAGEYRDCRKEKNSTGICQGMKNDYVSCRGEKRAGNYKGNHGVCSEFANDYVTCRTGSDYYSGQSHGVCSGAGREVRRCQYGEIDNDKAGYGQSTGSCRNVRFDYYSCRADKRGDDPGCSTFSEVSYKCALHKNVQCNDLEGKFLSCYKGGRGGSANECAFGVNMLVHCRDSANRKVFEDKNTCNNTWKTFFKECQGSNGLDGTVCTKGESWQDVSYAICEKRKHGHMCVTYISPQDGLKIDKGGSLPLVFVTAGLDICAAVLGPTKPVVAGGCGVAKAVIDIINGIIDEIEQSAISTALDGSTAHGEGGGIQMITWTYDCPVSTATRQYGPKDCGPQHERVIRKEYAPL</sequence>
<gene>
    <name evidence="5" type="ORF">ACFQVD_17910</name>
</gene>
<proteinExistence type="predicted"/>
<name>A0ABW2T1B2_9ACTN</name>
<feature type="domain" description="DUF6531" evidence="3">
    <location>
        <begin position="1178"/>
        <end position="1250"/>
    </location>
</feature>
<reference evidence="6" key="1">
    <citation type="journal article" date="2019" name="Int. J. Syst. Evol. Microbiol.">
        <title>The Global Catalogue of Microorganisms (GCM) 10K type strain sequencing project: providing services to taxonomists for standard genome sequencing and annotation.</title>
        <authorList>
            <consortium name="The Broad Institute Genomics Platform"/>
            <consortium name="The Broad Institute Genome Sequencing Center for Infectious Disease"/>
            <person name="Wu L."/>
            <person name="Ma J."/>
        </authorList>
    </citation>
    <scope>NUCLEOTIDE SEQUENCE [LARGE SCALE GENOMIC DNA]</scope>
    <source>
        <strain evidence="6">JCM 10083</strain>
    </source>
</reference>
<keyword evidence="1" id="KW-0677">Repeat</keyword>
<feature type="domain" description="Teneurin-like YD-shell" evidence="4">
    <location>
        <begin position="2728"/>
        <end position="3023"/>
    </location>
</feature>
<dbReference type="PANTHER" id="PTHR32305:SF15">
    <property type="entry name" value="PROTEIN RHSA-RELATED"/>
    <property type="match status" value="1"/>
</dbReference>
<dbReference type="NCBIfam" id="TIGR03696">
    <property type="entry name" value="Rhs_assc_core"/>
    <property type="match status" value="1"/>
</dbReference>
<dbReference type="InterPro" id="IPR031325">
    <property type="entry name" value="RHS_repeat"/>
</dbReference>
<dbReference type="Proteomes" id="UP001596514">
    <property type="component" value="Unassembled WGS sequence"/>
</dbReference>
<evidence type="ECO:0000259" key="4">
    <source>
        <dbReference type="Pfam" id="PF25023"/>
    </source>
</evidence>
<dbReference type="EMBL" id="JBHTEE010000001">
    <property type="protein sequence ID" value="MFC7601976.1"/>
    <property type="molecule type" value="Genomic_DNA"/>
</dbReference>
<dbReference type="Gene3D" id="2.180.10.10">
    <property type="entry name" value="RHS repeat-associated core"/>
    <property type="match status" value="4"/>
</dbReference>
<evidence type="ECO:0000259" key="3">
    <source>
        <dbReference type="Pfam" id="PF20148"/>
    </source>
</evidence>
<evidence type="ECO:0000256" key="2">
    <source>
        <dbReference type="SAM" id="MobiDB-lite"/>
    </source>
</evidence>
<evidence type="ECO:0000313" key="6">
    <source>
        <dbReference type="Proteomes" id="UP001596514"/>
    </source>
</evidence>
<dbReference type="Pfam" id="PF25023">
    <property type="entry name" value="TEN_YD-shell"/>
    <property type="match status" value="1"/>
</dbReference>
<dbReference type="PANTHER" id="PTHR32305">
    <property type="match status" value="1"/>
</dbReference>
<dbReference type="SUPFAM" id="SSF49899">
    <property type="entry name" value="Concanavalin A-like lectins/glucanases"/>
    <property type="match status" value="1"/>
</dbReference>
<dbReference type="Pfam" id="PF20148">
    <property type="entry name" value="DUF6531"/>
    <property type="match status" value="1"/>
</dbReference>
<dbReference type="NCBIfam" id="TIGR01643">
    <property type="entry name" value="YD_repeat_2x"/>
    <property type="match status" value="3"/>
</dbReference>
<dbReference type="InterPro" id="IPR006530">
    <property type="entry name" value="YD"/>
</dbReference>
<dbReference type="InterPro" id="IPR045351">
    <property type="entry name" value="DUF6531"/>
</dbReference>
<dbReference type="Gene3D" id="2.60.120.200">
    <property type="match status" value="1"/>
</dbReference>
<dbReference type="RefSeq" id="WP_386271571.1">
    <property type="nucleotide sequence ID" value="NZ_JBHSIJ010000002.1"/>
</dbReference>
<evidence type="ECO:0000256" key="1">
    <source>
        <dbReference type="ARBA" id="ARBA00022737"/>
    </source>
</evidence>
<feature type="region of interest" description="Disordered" evidence="2">
    <location>
        <begin position="3045"/>
        <end position="3064"/>
    </location>
</feature>
<dbReference type="Pfam" id="PF13385">
    <property type="entry name" value="Laminin_G_3"/>
    <property type="match status" value="1"/>
</dbReference>
<dbReference type="Pfam" id="PF05593">
    <property type="entry name" value="RHS_repeat"/>
    <property type="match status" value="5"/>
</dbReference>
<protein>
    <submittedName>
        <fullName evidence="5">RHS repeat-associated core domain-containing protein</fullName>
    </submittedName>
</protein>
<organism evidence="5 6">
    <name type="scientific">Streptosporangium amethystogenes subsp. fukuiense</name>
    <dbReference type="NCBI Taxonomy" id="698418"/>
    <lineage>
        <taxon>Bacteria</taxon>
        <taxon>Bacillati</taxon>
        <taxon>Actinomycetota</taxon>
        <taxon>Actinomycetes</taxon>
        <taxon>Streptosporangiales</taxon>
        <taxon>Streptosporangiaceae</taxon>
        <taxon>Streptosporangium</taxon>
    </lineage>
</organism>